<protein>
    <submittedName>
        <fullName evidence="2">Uncharacterized protein</fullName>
    </submittedName>
</protein>
<name>A0A9P0JJH5_ACAOB</name>
<evidence type="ECO:0000313" key="3">
    <source>
        <dbReference type="Proteomes" id="UP001152888"/>
    </source>
</evidence>
<proteinExistence type="predicted"/>
<dbReference type="Proteomes" id="UP001152888">
    <property type="component" value="Unassembled WGS sequence"/>
</dbReference>
<reference evidence="2" key="1">
    <citation type="submission" date="2022-03" db="EMBL/GenBank/DDBJ databases">
        <authorList>
            <person name="Sayadi A."/>
        </authorList>
    </citation>
    <scope>NUCLEOTIDE SEQUENCE</scope>
</reference>
<comment type="caution">
    <text evidence="2">The sequence shown here is derived from an EMBL/GenBank/DDBJ whole genome shotgun (WGS) entry which is preliminary data.</text>
</comment>
<dbReference type="EMBL" id="CAKOFQ010006651">
    <property type="protein sequence ID" value="CAH1953389.1"/>
    <property type="molecule type" value="Genomic_DNA"/>
</dbReference>
<feature type="region of interest" description="Disordered" evidence="1">
    <location>
        <begin position="102"/>
        <end position="133"/>
    </location>
</feature>
<keyword evidence="3" id="KW-1185">Reference proteome</keyword>
<organism evidence="2 3">
    <name type="scientific">Acanthoscelides obtectus</name>
    <name type="common">Bean weevil</name>
    <name type="synonym">Bruchus obtectus</name>
    <dbReference type="NCBI Taxonomy" id="200917"/>
    <lineage>
        <taxon>Eukaryota</taxon>
        <taxon>Metazoa</taxon>
        <taxon>Ecdysozoa</taxon>
        <taxon>Arthropoda</taxon>
        <taxon>Hexapoda</taxon>
        <taxon>Insecta</taxon>
        <taxon>Pterygota</taxon>
        <taxon>Neoptera</taxon>
        <taxon>Endopterygota</taxon>
        <taxon>Coleoptera</taxon>
        <taxon>Polyphaga</taxon>
        <taxon>Cucujiformia</taxon>
        <taxon>Chrysomeloidea</taxon>
        <taxon>Chrysomelidae</taxon>
        <taxon>Bruchinae</taxon>
        <taxon>Bruchini</taxon>
        <taxon>Acanthoscelides</taxon>
    </lineage>
</organism>
<dbReference type="AlphaFoldDB" id="A0A9P0JJH5"/>
<evidence type="ECO:0000313" key="2">
    <source>
        <dbReference type="EMBL" id="CAH1953389.1"/>
    </source>
</evidence>
<sequence>MSAVTDDEETVTADSDVDVAIATTINESQGKKDSNTQTKPKDASDKEYTPEQKIVSAVWMHEREFNLHSMEKIKQNFKTRFGIEAPDPSVLEVWEKKLFEHGYIDKPTSSDREMSEEGSDEDGSDDNSDEESE</sequence>
<feature type="compositionally biased region" description="Basic and acidic residues" evidence="1">
    <location>
        <begin position="29"/>
        <end position="50"/>
    </location>
</feature>
<gene>
    <name evidence="2" type="ORF">ACAOBT_LOCUS17</name>
</gene>
<feature type="compositionally biased region" description="Basic and acidic residues" evidence="1">
    <location>
        <begin position="102"/>
        <end position="115"/>
    </location>
</feature>
<feature type="compositionally biased region" description="Acidic residues" evidence="1">
    <location>
        <begin position="116"/>
        <end position="133"/>
    </location>
</feature>
<accession>A0A9P0JJH5</accession>
<feature type="region of interest" description="Disordered" evidence="1">
    <location>
        <begin position="23"/>
        <end position="50"/>
    </location>
</feature>
<evidence type="ECO:0000256" key="1">
    <source>
        <dbReference type="SAM" id="MobiDB-lite"/>
    </source>
</evidence>